<proteinExistence type="predicted"/>
<organism evidence="2 3">
    <name type="scientific">Pleurodeles waltl</name>
    <name type="common">Iberian ribbed newt</name>
    <dbReference type="NCBI Taxonomy" id="8319"/>
    <lineage>
        <taxon>Eukaryota</taxon>
        <taxon>Metazoa</taxon>
        <taxon>Chordata</taxon>
        <taxon>Craniata</taxon>
        <taxon>Vertebrata</taxon>
        <taxon>Euteleostomi</taxon>
        <taxon>Amphibia</taxon>
        <taxon>Batrachia</taxon>
        <taxon>Caudata</taxon>
        <taxon>Salamandroidea</taxon>
        <taxon>Salamandridae</taxon>
        <taxon>Pleurodelinae</taxon>
        <taxon>Pleurodeles</taxon>
    </lineage>
</organism>
<comment type="caution">
    <text evidence="2">The sequence shown here is derived from an EMBL/GenBank/DDBJ whole genome shotgun (WGS) entry which is preliminary data.</text>
</comment>
<accession>A0AAV7Q4A0</accession>
<evidence type="ECO:0000313" key="3">
    <source>
        <dbReference type="Proteomes" id="UP001066276"/>
    </source>
</evidence>
<dbReference type="EMBL" id="JANPWB010000010">
    <property type="protein sequence ID" value="KAJ1135387.1"/>
    <property type="molecule type" value="Genomic_DNA"/>
</dbReference>
<dbReference type="AlphaFoldDB" id="A0AAV7Q4A0"/>
<feature type="region of interest" description="Disordered" evidence="1">
    <location>
        <begin position="130"/>
        <end position="174"/>
    </location>
</feature>
<reference evidence="2" key="1">
    <citation type="journal article" date="2022" name="bioRxiv">
        <title>Sequencing and chromosome-scale assembly of the giantPleurodeles waltlgenome.</title>
        <authorList>
            <person name="Brown T."/>
            <person name="Elewa A."/>
            <person name="Iarovenko S."/>
            <person name="Subramanian E."/>
            <person name="Araus A.J."/>
            <person name="Petzold A."/>
            <person name="Susuki M."/>
            <person name="Suzuki K.-i.T."/>
            <person name="Hayashi T."/>
            <person name="Toyoda A."/>
            <person name="Oliveira C."/>
            <person name="Osipova E."/>
            <person name="Leigh N.D."/>
            <person name="Simon A."/>
            <person name="Yun M.H."/>
        </authorList>
    </citation>
    <scope>NUCLEOTIDE SEQUENCE</scope>
    <source>
        <strain evidence="2">20211129_DDA</strain>
        <tissue evidence="2">Liver</tissue>
    </source>
</reference>
<keyword evidence="3" id="KW-1185">Reference proteome</keyword>
<dbReference type="Proteomes" id="UP001066276">
    <property type="component" value="Chromosome 6"/>
</dbReference>
<evidence type="ECO:0000256" key="1">
    <source>
        <dbReference type="SAM" id="MobiDB-lite"/>
    </source>
</evidence>
<feature type="compositionally biased region" description="Basic residues" evidence="1">
    <location>
        <begin position="140"/>
        <end position="149"/>
    </location>
</feature>
<dbReference type="InterPro" id="IPR042566">
    <property type="entry name" value="L1_C"/>
</dbReference>
<protein>
    <submittedName>
        <fullName evidence="2">Uncharacterized protein</fullName>
    </submittedName>
</protein>
<evidence type="ECO:0000313" key="2">
    <source>
        <dbReference type="EMBL" id="KAJ1135387.1"/>
    </source>
</evidence>
<gene>
    <name evidence="2" type="ORF">NDU88_001827</name>
</gene>
<name>A0AAV7Q4A0_PLEWA</name>
<dbReference type="Gene3D" id="3.30.250.20">
    <property type="entry name" value="L1 transposable element, C-terminal domain"/>
    <property type="match status" value="1"/>
</dbReference>
<sequence>MDAQPLTPFFALERAHCVLARLPALGRPPRSIVAKLLPYRVRDLLLQRAHKVGPFEIGGRWATLFPYFTAAVQGRRATFTAMKRVLRKEGIGYSLIFPSQLKIMLEGCIHLCQEPDEAWAWLETYRAGTDGAQNEEPKPPRCRGKRRHPRDPTENTIDETHTAANMPGKEGSPAGICFSGRGGPLRKRAWVRVGPLDCRRVY</sequence>
<feature type="compositionally biased region" description="Basic and acidic residues" evidence="1">
    <location>
        <begin position="150"/>
        <end position="161"/>
    </location>
</feature>